<dbReference type="GO" id="GO:0005524">
    <property type="term" value="F:ATP binding"/>
    <property type="evidence" value="ECO:0007669"/>
    <property type="project" value="UniProtKB-KW"/>
</dbReference>
<comment type="caution">
    <text evidence="6">The sequence shown here is derived from an EMBL/GenBank/DDBJ whole genome shotgun (WGS) entry which is preliminary data.</text>
</comment>
<dbReference type="GO" id="GO:0016887">
    <property type="term" value="F:ATP hydrolysis activity"/>
    <property type="evidence" value="ECO:0007669"/>
    <property type="project" value="InterPro"/>
</dbReference>
<name>A0A0J8CD65_STRVR</name>
<evidence type="ECO:0000313" key="6">
    <source>
        <dbReference type="EMBL" id="KMS75820.1"/>
    </source>
</evidence>
<dbReference type="PANTHER" id="PTHR24221:SF646">
    <property type="entry name" value="HAEMOLYSIN SECRETION ATP-BINDING PROTEIN"/>
    <property type="match status" value="1"/>
</dbReference>
<gene>
    <name evidence="6" type="ORF">ACM01_07815</name>
</gene>
<sequence>MSAAGTPLMCLTITVQLMQSLTPAATAVAMATLVEHVAVEATPFTQVAVVLGMYATVIVASHVLEAVSVPLQYAVKARMDGAQRAEIASLAATSETIEVLERPKVQQLIRQARAEPVNWTERTVGDGAHSQLAIVTGMVGVIASCVVLAQLAWWLVPLVLLPAVLNSLIRSRQALEFFHEWRRGAPAGLHAESWSRILIAPEASKEVRIFGFAGLATARMRRHILGMFEPVWGIAVRSLRQQWSKFVLVTGGLGIAYVVAVVDAVEGSGSVALETAVFAAGWAIYQGFGHDPRAVTGALPGIAALTELRTAFAEPAHDRTTQSTAHDGADRADHVSTAAPGPAARPPLVRFEGIGFQYPGTQHAVLDGLDLEIRPGELLAVVGLNGAGKSTLIKLLSGLYRPTRGRITADGTDIEELGLAAWRRGLSVVFQDFVKYHLTLADNVALGMADAPGDRRMLEAAAQEAGLTSVIDDLPQGWETPLARSRQGGVDLSGGQWQQVVLARTLFAARSGAGLLVLDEPTAHLDVRTEFEVFRKIVERRRKVSIVLISHRLSTVRFCDRIVLLDGGRITETGSHDELVALGGQYARLFKIQAERFAAGYDDRAEEAAP</sequence>
<proteinExistence type="predicted"/>
<evidence type="ECO:0000313" key="7">
    <source>
        <dbReference type="Proteomes" id="UP000037432"/>
    </source>
</evidence>
<dbReference type="Proteomes" id="UP000037432">
    <property type="component" value="Unassembled WGS sequence"/>
</dbReference>
<keyword evidence="4" id="KW-1133">Transmembrane helix</keyword>
<accession>A0A0J8CD65</accession>
<evidence type="ECO:0000256" key="1">
    <source>
        <dbReference type="ARBA" id="ARBA00022741"/>
    </source>
</evidence>
<dbReference type="Pfam" id="PF00005">
    <property type="entry name" value="ABC_tran"/>
    <property type="match status" value="1"/>
</dbReference>
<dbReference type="PANTHER" id="PTHR24221">
    <property type="entry name" value="ATP-BINDING CASSETTE SUB-FAMILY B"/>
    <property type="match status" value="1"/>
</dbReference>
<dbReference type="GO" id="GO:0034040">
    <property type="term" value="F:ATPase-coupled lipid transmembrane transporter activity"/>
    <property type="evidence" value="ECO:0007669"/>
    <property type="project" value="TreeGrafter"/>
</dbReference>
<keyword evidence="1" id="KW-0547">Nucleotide-binding</keyword>
<evidence type="ECO:0000256" key="4">
    <source>
        <dbReference type="SAM" id="Phobius"/>
    </source>
</evidence>
<dbReference type="PROSITE" id="PS50893">
    <property type="entry name" value="ABC_TRANSPORTER_2"/>
    <property type="match status" value="1"/>
</dbReference>
<feature type="domain" description="ABC transporter" evidence="5">
    <location>
        <begin position="349"/>
        <end position="592"/>
    </location>
</feature>
<dbReference type="SUPFAM" id="SSF52540">
    <property type="entry name" value="P-loop containing nucleoside triphosphate hydrolases"/>
    <property type="match status" value="1"/>
</dbReference>
<dbReference type="InterPro" id="IPR003439">
    <property type="entry name" value="ABC_transporter-like_ATP-bd"/>
</dbReference>
<reference evidence="6 7" key="1">
    <citation type="submission" date="2015-06" db="EMBL/GenBank/DDBJ databases">
        <authorList>
            <person name="Ju K.-S."/>
            <person name="Doroghazi J.R."/>
            <person name="Metcalf W.W."/>
        </authorList>
    </citation>
    <scope>NUCLEOTIDE SEQUENCE [LARGE SCALE GENOMIC DNA]</scope>
    <source>
        <strain evidence="6 7">NRRL 3414</strain>
    </source>
</reference>
<protein>
    <recommendedName>
        <fullName evidence="5">ABC transporter domain-containing protein</fullName>
    </recommendedName>
</protein>
<feature type="transmembrane region" description="Helical" evidence="4">
    <location>
        <begin position="132"/>
        <end position="156"/>
    </location>
</feature>
<evidence type="ECO:0000256" key="3">
    <source>
        <dbReference type="SAM" id="MobiDB-lite"/>
    </source>
</evidence>
<keyword evidence="4" id="KW-0812">Transmembrane</keyword>
<dbReference type="InterPro" id="IPR003593">
    <property type="entry name" value="AAA+_ATPase"/>
</dbReference>
<keyword evidence="4" id="KW-0472">Membrane</keyword>
<feature type="region of interest" description="Disordered" evidence="3">
    <location>
        <begin position="315"/>
        <end position="341"/>
    </location>
</feature>
<keyword evidence="2" id="KW-0067">ATP-binding</keyword>
<dbReference type="EMBL" id="LFNT01000006">
    <property type="protein sequence ID" value="KMS75820.1"/>
    <property type="molecule type" value="Genomic_DNA"/>
</dbReference>
<dbReference type="AlphaFoldDB" id="A0A0J8CD65"/>
<dbReference type="InterPro" id="IPR039421">
    <property type="entry name" value="Type_1_exporter"/>
</dbReference>
<dbReference type="PATRIC" id="fig|1938.3.peg.5878"/>
<feature type="transmembrane region" description="Helical" evidence="4">
    <location>
        <begin position="47"/>
        <end position="69"/>
    </location>
</feature>
<evidence type="ECO:0000256" key="2">
    <source>
        <dbReference type="ARBA" id="ARBA00022840"/>
    </source>
</evidence>
<dbReference type="SMART" id="SM00382">
    <property type="entry name" value="AAA"/>
    <property type="match status" value="1"/>
</dbReference>
<organism evidence="6 7">
    <name type="scientific">Streptomyces viridochromogenes</name>
    <dbReference type="NCBI Taxonomy" id="1938"/>
    <lineage>
        <taxon>Bacteria</taxon>
        <taxon>Bacillati</taxon>
        <taxon>Actinomycetota</taxon>
        <taxon>Actinomycetes</taxon>
        <taxon>Kitasatosporales</taxon>
        <taxon>Streptomycetaceae</taxon>
        <taxon>Streptomyces</taxon>
    </lineage>
</organism>
<dbReference type="InterPro" id="IPR027417">
    <property type="entry name" value="P-loop_NTPase"/>
</dbReference>
<evidence type="ECO:0000259" key="5">
    <source>
        <dbReference type="PROSITE" id="PS50893"/>
    </source>
</evidence>
<dbReference type="Gene3D" id="3.40.50.300">
    <property type="entry name" value="P-loop containing nucleotide triphosphate hydrolases"/>
    <property type="match status" value="1"/>
</dbReference>